<dbReference type="GO" id="GO:0005886">
    <property type="term" value="C:plasma membrane"/>
    <property type="evidence" value="ECO:0007669"/>
    <property type="project" value="TreeGrafter"/>
</dbReference>
<proteinExistence type="predicted"/>
<sequence>MDTTRCLREEHQVILRILDCFEVAIERAREADRASAEVFAPFVEFFVGYTDKCHHCKEEDRLFPQLERQGISREGGPIGCMLREHEQGRAHMRVIAEAIDPADRGDENAMQRIFYEGDRYIELLRNHIAKEDGALFQMADEVVQGASLAQLKAGYTEVESDPDYTATLTRCRAIAEKLIETYMPMQA</sequence>
<dbReference type="PANTHER" id="PTHR39966">
    <property type="entry name" value="BLL2471 PROTEIN-RELATED"/>
    <property type="match status" value="1"/>
</dbReference>
<feature type="domain" description="Hemerythrin-like" evidence="1">
    <location>
        <begin position="7"/>
        <end position="139"/>
    </location>
</feature>
<organism evidence="2">
    <name type="scientific">hydrothermal vent metagenome</name>
    <dbReference type="NCBI Taxonomy" id="652676"/>
    <lineage>
        <taxon>unclassified sequences</taxon>
        <taxon>metagenomes</taxon>
        <taxon>ecological metagenomes</taxon>
    </lineage>
</organism>
<evidence type="ECO:0000259" key="1">
    <source>
        <dbReference type="Pfam" id="PF01814"/>
    </source>
</evidence>
<name>A0A3B1DVT8_9ZZZZ</name>
<dbReference type="EMBL" id="UOGK01000038">
    <property type="protein sequence ID" value="VAX36175.1"/>
    <property type="molecule type" value="Genomic_DNA"/>
</dbReference>
<gene>
    <name evidence="2" type="ORF">MNBD_PLANCTO03-1915</name>
</gene>
<dbReference type="InterPro" id="IPR012312">
    <property type="entry name" value="Hemerythrin-like"/>
</dbReference>
<protein>
    <recommendedName>
        <fullName evidence="1">Hemerythrin-like domain-containing protein</fullName>
    </recommendedName>
</protein>
<reference evidence="2" key="1">
    <citation type="submission" date="2018-06" db="EMBL/GenBank/DDBJ databases">
        <authorList>
            <person name="Zhirakovskaya E."/>
        </authorList>
    </citation>
    <scope>NUCLEOTIDE SEQUENCE</scope>
</reference>
<accession>A0A3B1DVT8</accession>
<dbReference type="Pfam" id="PF01814">
    <property type="entry name" value="Hemerythrin"/>
    <property type="match status" value="1"/>
</dbReference>
<dbReference type="PANTHER" id="PTHR39966:SF1">
    <property type="entry name" value="HEMERYTHRIN-LIKE DOMAIN-CONTAINING PROTEIN"/>
    <property type="match status" value="1"/>
</dbReference>
<dbReference type="Gene3D" id="1.20.120.520">
    <property type="entry name" value="nmb1532 protein domain like"/>
    <property type="match status" value="1"/>
</dbReference>
<evidence type="ECO:0000313" key="2">
    <source>
        <dbReference type="EMBL" id="VAX36175.1"/>
    </source>
</evidence>
<dbReference type="AlphaFoldDB" id="A0A3B1DVT8"/>